<dbReference type="Pfam" id="PF12697">
    <property type="entry name" value="Abhydrolase_6"/>
    <property type="match status" value="1"/>
</dbReference>
<evidence type="ECO:0000259" key="1">
    <source>
        <dbReference type="Pfam" id="PF12697"/>
    </source>
</evidence>
<dbReference type="PANTHER" id="PTHR43139">
    <property type="entry name" value="SI:DKEY-122A22.2"/>
    <property type="match status" value="1"/>
</dbReference>
<dbReference type="Gene3D" id="3.40.50.1820">
    <property type="entry name" value="alpha/beta hydrolase"/>
    <property type="match status" value="1"/>
</dbReference>
<name>A0ABY4MWJ5_9MICO</name>
<dbReference type="GO" id="GO:0016787">
    <property type="term" value="F:hydrolase activity"/>
    <property type="evidence" value="ECO:0007669"/>
    <property type="project" value="UniProtKB-KW"/>
</dbReference>
<dbReference type="EMBL" id="CP097160">
    <property type="protein sequence ID" value="UQN14095.1"/>
    <property type="molecule type" value="Genomic_DNA"/>
</dbReference>
<dbReference type="InterPro" id="IPR000073">
    <property type="entry name" value="AB_hydrolase_1"/>
</dbReference>
<dbReference type="InterPro" id="IPR052370">
    <property type="entry name" value="Meta-cleavage_hydrolase"/>
</dbReference>
<accession>A0ABY4MWJ5</accession>
<dbReference type="PANTHER" id="PTHR43139:SF52">
    <property type="entry name" value="SI:DKEY-122A22.2"/>
    <property type="match status" value="1"/>
</dbReference>
<organism evidence="2">
    <name type="scientific">Gulosibacter sediminis</name>
    <dbReference type="NCBI Taxonomy" id="1729695"/>
    <lineage>
        <taxon>Bacteria</taxon>
        <taxon>Bacillati</taxon>
        <taxon>Actinomycetota</taxon>
        <taxon>Actinomycetes</taxon>
        <taxon>Micrococcales</taxon>
        <taxon>Microbacteriaceae</taxon>
        <taxon>Gulosibacter</taxon>
    </lineage>
</organism>
<gene>
    <name evidence="2" type="ORF">M3M28_08505</name>
</gene>
<feature type="domain" description="AB hydrolase-1" evidence="1">
    <location>
        <begin position="22"/>
        <end position="241"/>
    </location>
</feature>
<protein>
    <submittedName>
        <fullName evidence="2">Alpha/beta hydrolase</fullName>
    </submittedName>
</protein>
<dbReference type="SUPFAM" id="SSF53474">
    <property type="entry name" value="alpha/beta-Hydrolases"/>
    <property type="match status" value="1"/>
</dbReference>
<reference evidence="2" key="1">
    <citation type="submission" date="2022-05" db="EMBL/GenBank/DDBJ databases">
        <title>Complete genome sequence of toluene-degrading Gulosibacter sediminis strain ACHW.36C.</title>
        <authorList>
            <person name="Wai A.C."/>
            <person name="Lai G.K."/>
            <person name="Griffin S.D."/>
            <person name="Leung F.C."/>
        </authorList>
    </citation>
    <scope>NUCLEOTIDE SEQUENCE [LARGE SCALE GENOMIC DNA]</scope>
    <source>
        <strain evidence="2">ACHW.36C</strain>
    </source>
</reference>
<dbReference type="InterPro" id="IPR029058">
    <property type="entry name" value="AB_hydrolase_fold"/>
</dbReference>
<sequence length="261" mass="28676">MTDTTELTTFPLEHGTPAGETIVLLHGGNVGAWMWQPQVERLPDRHLLTPDLPGYCARAGEPWRGLAGSADDIADLIRARAVDGRAHVVGLSLGGFVATQLAWRHPELVRSITITGSALDGYSWLERTLIKPQLPLWRKRWYWAAQARFFGILKTEQEAFVDVATAPTADTNARMFAEVTAGALPPTPTPFTGPFLAASGSRETGSIRRAFGPLRAVVPQLQTWVVPGMHHPWNQQDPELFTRMVLGIADTGVWRGEPSTR</sequence>
<proteinExistence type="predicted"/>
<evidence type="ECO:0000313" key="2">
    <source>
        <dbReference type="EMBL" id="UQN14095.1"/>
    </source>
</evidence>
<keyword evidence="2" id="KW-0378">Hydrolase</keyword>